<keyword evidence="2" id="KW-1185">Reference proteome</keyword>
<proteinExistence type="predicted"/>
<evidence type="ECO:0000313" key="1">
    <source>
        <dbReference type="EMBL" id="QLL65656.1"/>
    </source>
</evidence>
<name>A0A859QZ53_9HYPH</name>
<sequence>MVVTKRQTEAAEAAGDYAITARATGLVSTFAVHITEWKKAFLRRYFPQRHFHFLPKDLSERDFERLWKPRIQGERAAELFVWGTELPTALAALARVQNIPVWFLEDGLLRSARPSASRTPPLSLALDRRTPYFDCRKPSDLEALLDAYNFEADRPLMERARAGIDLLLRSGISKYNDERTQTAEEVYGEKTRKRVLVVGQVEDDASILYGCLGRTSNNDLVRLAAAEQPDAQILYRPHPDVLSRVRALKSNPADVAHLCEIVTDRLPLAEALRTVDHVYTITSLAGFEALMRCIKVTTAGCPFYSGWGLTDDRQPNPRRGRKLSLEALFAGAYLLYPRYFDPETGGQTTFEETVATIRRQIEEPEALSPQRPAWRAWGPYGILGWRHLLTAAVMPAIRHLGNDRDVEEFRADPIRFFRGLSDHRLRIIGRILYPFG</sequence>
<dbReference type="EMBL" id="CP041241">
    <property type="protein sequence ID" value="QLL65656.1"/>
    <property type="molecule type" value="Genomic_DNA"/>
</dbReference>
<dbReference type="KEGG" id="emx:FKV68_30640"/>
<geneLocation type="plasmid" evidence="2">
    <name>pemeittgr7c</name>
</geneLocation>
<reference evidence="1 2" key="1">
    <citation type="submission" date="2019-06" db="EMBL/GenBank/DDBJ databases">
        <title>Complete genome sequence of Ensifer mexicanus ITTG R7 isolated from nodules of Acacia angustissima (Mill.) Kuntze.</title>
        <authorList>
            <person name="Rincon-Rosales R."/>
            <person name="Rogel M.A."/>
            <person name="Guerrero G."/>
            <person name="Rincon-Molina C.I."/>
            <person name="Lopez-Lopez A."/>
            <person name="Martinez-Romero E."/>
        </authorList>
    </citation>
    <scope>NUCLEOTIDE SEQUENCE [LARGE SCALE GENOMIC DNA]</scope>
    <source>
        <strain evidence="1 2">ITTG R7</strain>
        <plasmid evidence="2">pemeittgr7c</plasmid>
    </source>
</reference>
<accession>A0A859QZ53</accession>
<dbReference type="AlphaFoldDB" id="A0A859QZ53"/>
<dbReference type="GO" id="GO:0000271">
    <property type="term" value="P:polysaccharide biosynthetic process"/>
    <property type="evidence" value="ECO:0007669"/>
    <property type="project" value="InterPro"/>
</dbReference>
<keyword evidence="1" id="KW-0614">Plasmid</keyword>
<protein>
    <submittedName>
        <fullName evidence="1">Capsular polysaccharide biosynthesis protein</fullName>
    </submittedName>
</protein>
<dbReference type="Pfam" id="PF05159">
    <property type="entry name" value="Capsule_synth"/>
    <property type="match status" value="1"/>
</dbReference>
<organism evidence="1 2">
    <name type="scientific">Sinorhizobium mexicanum</name>
    <dbReference type="NCBI Taxonomy" id="375549"/>
    <lineage>
        <taxon>Bacteria</taxon>
        <taxon>Pseudomonadati</taxon>
        <taxon>Pseudomonadota</taxon>
        <taxon>Alphaproteobacteria</taxon>
        <taxon>Hyphomicrobiales</taxon>
        <taxon>Rhizobiaceae</taxon>
        <taxon>Sinorhizobium/Ensifer group</taxon>
        <taxon>Sinorhizobium</taxon>
    </lineage>
</organism>
<evidence type="ECO:0000313" key="2">
    <source>
        <dbReference type="Proteomes" id="UP000510721"/>
    </source>
</evidence>
<dbReference type="GO" id="GO:0015774">
    <property type="term" value="P:polysaccharide transport"/>
    <property type="evidence" value="ECO:0007669"/>
    <property type="project" value="InterPro"/>
</dbReference>
<gene>
    <name evidence="1" type="ORF">FKV68_30640</name>
</gene>
<dbReference type="CDD" id="cd16439">
    <property type="entry name" value="beta_Kdo_transferase_KpsC_2"/>
    <property type="match status" value="1"/>
</dbReference>
<dbReference type="Proteomes" id="UP000510721">
    <property type="component" value="Plasmid pEmeITTGR7c"/>
</dbReference>
<dbReference type="InterPro" id="IPR007833">
    <property type="entry name" value="Capsule_polysaccharide_synth"/>
</dbReference>
<dbReference type="RefSeq" id="WP_180942555.1">
    <property type="nucleotide sequence ID" value="NZ_CP041241.1"/>
</dbReference>